<feature type="transmembrane region" description="Helical" evidence="1">
    <location>
        <begin position="150"/>
        <end position="168"/>
    </location>
</feature>
<feature type="transmembrane region" description="Helical" evidence="1">
    <location>
        <begin position="415"/>
        <end position="434"/>
    </location>
</feature>
<feature type="transmembrane region" description="Helical" evidence="1">
    <location>
        <begin position="245"/>
        <end position="265"/>
    </location>
</feature>
<feature type="transmembrane region" description="Helical" evidence="1">
    <location>
        <begin position="6"/>
        <end position="24"/>
    </location>
</feature>
<protein>
    <submittedName>
        <fullName evidence="2">Putative membrane protein</fullName>
    </submittedName>
</protein>
<evidence type="ECO:0000256" key="1">
    <source>
        <dbReference type="SAM" id="Phobius"/>
    </source>
</evidence>
<keyword evidence="1" id="KW-1133">Transmembrane helix</keyword>
<gene>
    <name evidence="2" type="ORF">U732_685</name>
</gene>
<dbReference type="AlphaFoldDB" id="A0A0C1QU43"/>
<dbReference type="OrthoDB" id="8641791at2"/>
<feature type="transmembrane region" description="Helical" evidence="1">
    <location>
        <begin position="31"/>
        <end position="49"/>
    </location>
</feature>
<comment type="caution">
    <text evidence="2">The sequence shown here is derived from an EMBL/GenBank/DDBJ whole genome shotgun (WGS) entry which is preliminary data.</text>
</comment>
<feature type="transmembrane region" description="Helical" evidence="1">
    <location>
        <begin position="104"/>
        <end position="121"/>
    </location>
</feature>
<dbReference type="RefSeq" id="WP_039636700.1">
    <property type="nucleotide sequence ID" value="NZ_AYSO01000020.1"/>
</dbReference>
<reference evidence="2 3" key="1">
    <citation type="journal article" date="2015" name="Infect. Genet. Evol.">
        <title>Genomic sequences of six botulinum neurotoxin-producing strains representing three clostridial species illustrate the mobility and diversity of botulinum neurotoxin genes.</title>
        <authorList>
            <person name="Smith T.J."/>
            <person name="Hill K.K."/>
            <person name="Xie G."/>
            <person name="Foley B.T."/>
            <person name="Williamson C.H."/>
            <person name="Foster J.T."/>
            <person name="Johnson S.L."/>
            <person name="Chertkov O."/>
            <person name="Teshima H."/>
            <person name="Gibbons H.S."/>
            <person name="Johnsky L.A."/>
            <person name="Karavis M.A."/>
            <person name="Smith L.A."/>
        </authorList>
    </citation>
    <scope>NUCLEOTIDE SEQUENCE [LARGE SCALE GENOMIC DNA]</scope>
    <source>
        <strain evidence="2 3">CDC 2741</strain>
    </source>
</reference>
<feature type="transmembrane region" description="Helical" evidence="1">
    <location>
        <begin position="446"/>
        <end position="464"/>
    </location>
</feature>
<organism evidence="2 3">
    <name type="scientific">Clostridium argentinense CDC 2741</name>
    <dbReference type="NCBI Taxonomy" id="1418104"/>
    <lineage>
        <taxon>Bacteria</taxon>
        <taxon>Bacillati</taxon>
        <taxon>Bacillota</taxon>
        <taxon>Clostridia</taxon>
        <taxon>Eubacteriales</taxon>
        <taxon>Clostridiaceae</taxon>
        <taxon>Clostridium</taxon>
    </lineage>
</organism>
<feature type="transmembrane region" description="Helical" evidence="1">
    <location>
        <begin position="61"/>
        <end position="83"/>
    </location>
</feature>
<dbReference type="STRING" id="29341.RSJ17_06225"/>
<feature type="transmembrane region" description="Helical" evidence="1">
    <location>
        <begin position="303"/>
        <end position="326"/>
    </location>
</feature>
<keyword evidence="3" id="KW-1185">Reference proteome</keyword>
<keyword evidence="1" id="KW-0812">Transmembrane</keyword>
<dbReference type="Proteomes" id="UP000031366">
    <property type="component" value="Unassembled WGS sequence"/>
</dbReference>
<sequence length="465" mass="49672">MEIQLGIVHIIYLVMVIIILLSLGFKKNISLACIIGIVLIAFSATNSIIDSIKVIFDSFLYAYRQLGGTILIISVISGFSKLLTVTKINTVIVKPFEKFVKTPFVAYWGIGIFFMIISWFFWPSPAVALIGVVVLPVMIKAGLTPMSVAICLNIFGSGLSLSGDYVIQGAPKLTSEAAGISVQAVLSSSIPIVIVMGVTTTILAYYYIRKEQKENISLDMNEKVEEVIVDKEYEEVSLSKRMKNISASIIVIAYIIDILILYFLKLQGNEATALIGGTSIALIIIISLISYKEKGLDKIPDFLVEGFKFGFTVFGPVIPIAAFFYMGTGGFRYLFGEIASVGADGIVSDLGMALAQLVPMNGAVASVTTTIIGGITGLDGSGFSGLGLVGAIARLLGTSLGHGVDTLAALGQVSAIWVGGGSLVPWTIIPYAVVCGVSPYELARKNIKPVMIGLLITTIFTMFLL</sequence>
<feature type="transmembrane region" description="Helical" evidence="1">
    <location>
        <begin position="188"/>
        <end position="208"/>
    </location>
</feature>
<feature type="transmembrane region" description="Helical" evidence="1">
    <location>
        <begin position="271"/>
        <end position="291"/>
    </location>
</feature>
<accession>A0A0C1QU43</accession>
<evidence type="ECO:0000313" key="2">
    <source>
        <dbReference type="EMBL" id="KIE44482.1"/>
    </source>
</evidence>
<evidence type="ECO:0000313" key="3">
    <source>
        <dbReference type="Proteomes" id="UP000031366"/>
    </source>
</evidence>
<proteinExistence type="predicted"/>
<keyword evidence="1" id="KW-0472">Membrane</keyword>
<name>A0A0C1QU43_9CLOT</name>
<dbReference type="EMBL" id="AYSO01000020">
    <property type="protein sequence ID" value="KIE44482.1"/>
    <property type="molecule type" value="Genomic_DNA"/>
</dbReference>